<dbReference type="GO" id="GO:0003677">
    <property type="term" value="F:DNA binding"/>
    <property type="evidence" value="ECO:0007669"/>
    <property type="project" value="InterPro"/>
</dbReference>
<dbReference type="Proteomes" id="UP000719766">
    <property type="component" value="Unassembled WGS sequence"/>
</dbReference>
<evidence type="ECO:0000259" key="6">
    <source>
        <dbReference type="SMART" id="SM00483"/>
    </source>
</evidence>
<keyword evidence="1" id="KW-0237">DNA synthesis</keyword>
<dbReference type="GO" id="GO:0005634">
    <property type="term" value="C:nucleus"/>
    <property type="evidence" value="ECO:0007669"/>
    <property type="project" value="TreeGrafter"/>
</dbReference>
<dbReference type="InterPro" id="IPR028207">
    <property type="entry name" value="DNA_pol_B_palm_palm"/>
</dbReference>
<dbReference type="InterPro" id="IPR043519">
    <property type="entry name" value="NT_sf"/>
</dbReference>
<feature type="region of interest" description="Disordered" evidence="5">
    <location>
        <begin position="110"/>
        <end position="130"/>
    </location>
</feature>
<evidence type="ECO:0000256" key="4">
    <source>
        <dbReference type="ARBA" id="ARBA00022705"/>
    </source>
</evidence>
<dbReference type="Gene3D" id="3.30.460.10">
    <property type="entry name" value="Beta Polymerase, domain 2"/>
    <property type="match status" value="1"/>
</dbReference>
<evidence type="ECO:0000313" key="8">
    <source>
        <dbReference type="Proteomes" id="UP000719766"/>
    </source>
</evidence>
<dbReference type="InterPro" id="IPR037160">
    <property type="entry name" value="DNA_Pol_thumb_sf"/>
</dbReference>
<dbReference type="Pfam" id="PF14792">
    <property type="entry name" value="DNA_pol_B_palm"/>
    <property type="match status" value="1"/>
</dbReference>
<dbReference type="InterPro" id="IPR002054">
    <property type="entry name" value="DNA-dir_DNA_pol_X"/>
</dbReference>
<keyword evidence="3" id="KW-0548">Nucleotidyltransferase</keyword>
<dbReference type="RefSeq" id="XP_041155371.1">
    <property type="nucleotide sequence ID" value="XM_041303962.1"/>
</dbReference>
<dbReference type="InterPro" id="IPR022312">
    <property type="entry name" value="DNA_pol_X"/>
</dbReference>
<feature type="domain" description="DNA-directed DNA polymerase X" evidence="6">
    <location>
        <begin position="31"/>
        <end position="420"/>
    </location>
</feature>
<dbReference type="GeneID" id="64597726"/>
<dbReference type="PANTHER" id="PTHR11276:SF28">
    <property type="entry name" value="DNA POLYMERASE LAMBDA"/>
    <property type="match status" value="1"/>
</dbReference>
<keyword evidence="2" id="KW-0808">Transferase</keyword>
<dbReference type="AlphaFoldDB" id="A0A9P7AG44"/>
<dbReference type="InterPro" id="IPR029398">
    <property type="entry name" value="PolB_thumb"/>
</dbReference>
<accession>A0A9P7AG44</accession>
<gene>
    <name evidence="7" type="ORF">HD556DRAFT_1405144</name>
</gene>
<dbReference type="GO" id="GO:0006303">
    <property type="term" value="P:double-strand break repair via nonhomologous end joining"/>
    <property type="evidence" value="ECO:0007669"/>
    <property type="project" value="TreeGrafter"/>
</dbReference>
<keyword evidence="8" id="KW-1185">Reference proteome</keyword>
<sequence length="445" mass="49574">MLSRSLFRATTFFSHGSCSRRVFSTRNPGPNHDLLQMLSQNLERENTCPNRNGYKVRAFARAIEAIGTLEEPVRDVAQVKKLKGVGVGIRNRIDAFLSGKDYDPEAVIKPSEGVSKSKARGSSDPEAKRKNMIARSLQSVSAIGPRTAKVLVDAGCTSIGDLKKPKFFDMLSPSQQIGARYHGHLERPVERSQAELLAKFISENISCKFDVELVGSYRRGAQSFLGVDIMLTHPSHVHVPTPPSKNGSVAQGISRTPFHMSSRKLREVQDSLLLRDVVFPLESRGLIAETLSPGSKKWQGVIRLPERTVDGTWEERSQRIEHIREQQGLYIRLDLNLAPVKSKGAALLALTGDKEFNIDIRTKAARLGLFLDEFGLWRWTSDPSLPADAEEGYWTFVEGESEDAVLRELGMNYVEPIKRNFAYLSNSDSDTSTVKKGGRPRKKVV</sequence>
<comment type="caution">
    <text evidence="7">The sequence shown here is derived from an EMBL/GenBank/DDBJ whole genome shotgun (WGS) entry which is preliminary data.</text>
</comment>
<dbReference type="Gene3D" id="3.30.210.10">
    <property type="entry name" value="DNA polymerase, thumb domain"/>
    <property type="match status" value="1"/>
</dbReference>
<dbReference type="Pfam" id="PF14716">
    <property type="entry name" value="HHH_8"/>
    <property type="match status" value="1"/>
</dbReference>
<dbReference type="GO" id="GO:0003887">
    <property type="term" value="F:DNA-directed DNA polymerase activity"/>
    <property type="evidence" value="ECO:0007669"/>
    <property type="project" value="InterPro"/>
</dbReference>
<dbReference type="Pfam" id="PF14791">
    <property type="entry name" value="DNA_pol_B_thumb"/>
    <property type="match status" value="1"/>
</dbReference>
<evidence type="ECO:0000256" key="2">
    <source>
        <dbReference type="ARBA" id="ARBA00022679"/>
    </source>
</evidence>
<reference evidence="7" key="1">
    <citation type="journal article" date="2020" name="New Phytol.">
        <title>Comparative genomics reveals dynamic genome evolution in host specialist ectomycorrhizal fungi.</title>
        <authorList>
            <person name="Lofgren L.A."/>
            <person name="Nguyen N.H."/>
            <person name="Vilgalys R."/>
            <person name="Ruytinx J."/>
            <person name="Liao H.L."/>
            <person name="Branco S."/>
            <person name="Kuo A."/>
            <person name="LaButti K."/>
            <person name="Lipzen A."/>
            <person name="Andreopoulos W."/>
            <person name="Pangilinan J."/>
            <person name="Riley R."/>
            <person name="Hundley H."/>
            <person name="Na H."/>
            <person name="Barry K."/>
            <person name="Grigoriev I.V."/>
            <person name="Stajich J.E."/>
            <person name="Kennedy P.G."/>
        </authorList>
    </citation>
    <scope>NUCLEOTIDE SEQUENCE</scope>
    <source>
        <strain evidence="7">S12</strain>
    </source>
</reference>
<name>A0A9P7AG44_9AGAM</name>
<protein>
    <recommendedName>
        <fullName evidence="6">DNA-directed DNA polymerase X domain-containing protein</fullName>
    </recommendedName>
</protein>
<dbReference type="EMBL" id="JABBWE010000071">
    <property type="protein sequence ID" value="KAG1788094.1"/>
    <property type="molecule type" value="Genomic_DNA"/>
</dbReference>
<dbReference type="InterPro" id="IPR010996">
    <property type="entry name" value="HHH_MUS81"/>
</dbReference>
<evidence type="ECO:0000313" key="7">
    <source>
        <dbReference type="EMBL" id="KAG1788094.1"/>
    </source>
</evidence>
<dbReference type="SMART" id="SM00483">
    <property type="entry name" value="POLXc"/>
    <property type="match status" value="1"/>
</dbReference>
<dbReference type="InterPro" id="IPR027421">
    <property type="entry name" value="DNA_pol_lamdba_lyase_dom_sf"/>
</dbReference>
<dbReference type="SUPFAM" id="SSF81301">
    <property type="entry name" value="Nucleotidyltransferase"/>
    <property type="match status" value="1"/>
</dbReference>
<dbReference type="OrthoDB" id="205514at2759"/>
<keyword evidence="4" id="KW-0235">DNA replication</keyword>
<dbReference type="SUPFAM" id="SSF81585">
    <property type="entry name" value="PsbU/PolX domain-like"/>
    <property type="match status" value="1"/>
</dbReference>
<evidence type="ECO:0000256" key="5">
    <source>
        <dbReference type="SAM" id="MobiDB-lite"/>
    </source>
</evidence>
<dbReference type="Gene3D" id="1.10.150.110">
    <property type="entry name" value="DNA polymerase beta, N-terminal domain-like"/>
    <property type="match status" value="1"/>
</dbReference>
<dbReference type="Pfam" id="PF10391">
    <property type="entry name" value="DNA_pol_lambd_f"/>
    <property type="match status" value="1"/>
</dbReference>
<organism evidence="7 8">
    <name type="scientific">Suillus plorans</name>
    <dbReference type="NCBI Taxonomy" id="116603"/>
    <lineage>
        <taxon>Eukaryota</taxon>
        <taxon>Fungi</taxon>
        <taxon>Dikarya</taxon>
        <taxon>Basidiomycota</taxon>
        <taxon>Agaricomycotina</taxon>
        <taxon>Agaricomycetes</taxon>
        <taxon>Agaricomycetidae</taxon>
        <taxon>Boletales</taxon>
        <taxon>Suillineae</taxon>
        <taxon>Suillaceae</taxon>
        <taxon>Suillus</taxon>
    </lineage>
</organism>
<dbReference type="PRINTS" id="PR00869">
    <property type="entry name" value="DNAPOLX"/>
</dbReference>
<dbReference type="SUPFAM" id="SSF47802">
    <property type="entry name" value="DNA polymerase beta, N-terminal domain-like"/>
    <property type="match status" value="1"/>
</dbReference>
<evidence type="ECO:0000256" key="3">
    <source>
        <dbReference type="ARBA" id="ARBA00022695"/>
    </source>
</evidence>
<evidence type="ECO:0000256" key="1">
    <source>
        <dbReference type="ARBA" id="ARBA00022634"/>
    </source>
</evidence>
<dbReference type="Gene3D" id="1.10.150.20">
    <property type="entry name" value="5' to 3' exonuclease, C-terminal subdomain"/>
    <property type="match status" value="1"/>
</dbReference>
<proteinExistence type="predicted"/>
<dbReference type="InterPro" id="IPR018944">
    <property type="entry name" value="DNA_pol_lambd_fingers_domain"/>
</dbReference>
<dbReference type="PANTHER" id="PTHR11276">
    <property type="entry name" value="DNA POLYMERASE TYPE-X FAMILY MEMBER"/>
    <property type="match status" value="1"/>
</dbReference>